<feature type="chain" id="PRO_5032993748" description="G8 domain-containing protein" evidence="1">
    <location>
        <begin position="22"/>
        <end position="361"/>
    </location>
</feature>
<evidence type="ECO:0000259" key="2">
    <source>
        <dbReference type="PROSITE" id="PS51484"/>
    </source>
</evidence>
<dbReference type="PROSITE" id="PS51484">
    <property type="entry name" value="G8"/>
    <property type="match status" value="1"/>
</dbReference>
<comment type="caution">
    <text evidence="3">The sequence shown here is derived from an EMBL/GenBank/DDBJ whole genome shotgun (WGS) entry which is preliminary data.</text>
</comment>
<evidence type="ECO:0000256" key="1">
    <source>
        <dbReference type="SAM" id="SignalP"/>
    </source>
</evidence>
<dbReference type="PANTHER" id="PTHR15535:SF17">
    <property type="entry name" value="TRANSMEMBRANE PROTEIN"/>
    <property type="match status" value="1"/>
</dbReference>
<protein>
    <recommendedName>
        <fullName evidence="2">G8 domain-containing protein</fullName>
    </recommendedName>
</protein>
<dbReference type="EMBL" id="UYJE01000986">
    <property type="protein sequence ID" value="VDH98252.1"/>
    <property type="molecule type" value="Genomic_DNA"/>
</dbReference>
<name>A0A8B6BZU4_MYTGA</name>
<dbReference type="InterPro" id="IPR052252">
    <property type="entry name" value="CEMIP/CEMIP2"/>
</dbReference>
<evidence type="ECO:0000313" key="4">
    <source>
        <dbReference type="Proteomes" id="UP000596742"/>
    </source>
</evidence>
<feature type="domain" description="G8" evidence="2">
    <location>
        <begin position="38"/>
        <end position="160"/>
    </location>
</feature>
<dbReference type="Pfam" id="PF10162">
    <property type="entry name" value="G8"/>
    <property type="match status" value="1"/>
</dbReference>
<reference evidence="3" key="1">
    <citation type="submission" date="2018-11" db="EMBL/GenBank/DDBJ databases">
        <authorList>
            <person name="Alioto T."/>
            <person name="Alioto T."/>
        </authorList>
    </citation>
    <scope>NUCLEOTIDE SEQUENCE</scope>
</reference>
<feature type="signal peptide" evidence="1">
    <location>
        <begin position="1"/>
        <end position="21"/>
    </location>
</feature>
<keyword evidence="4" id="KW-1185">Reference proteome</keyword>
<dbReference type="PANTHER" id="PTHR15535">
    <property type="entry name" value="TRANSMEMBRANE PROTEIN 2-RELATED"/>
    <property type="match status" value="1"/>
</dbReference>
<dbReference type="Proteomes" id="UP000596742">
    <property type="component" value="Unassembled WGS sequence"/>
</dbReference>
<organism evidence="3 4">
    <name type="scientific">Mytilus galloprovincialis</name>
    <name type="common">Mediterranean mussel</name>
    <dbReference type="NCBI Taxonomy" id="29158"/>
    <lineage>
        <taxon>Eukaryota</taxon>
        <taxon>Metazoa</taxon>
        <taxon>Spiralia</taxon>
        <taxon>Lophotrochozoa</taxon>
        <taxon>Mollusca</taxon>
        <taxon>Bivalvia</taxon>
        <taxon>Autobranchia</taxon>
        <taxon>Pteriomorphia</taxon>
        <taxon>Mytilida</taxon>
        <taxon>Mytiloidea</taxon>
        <taxon>Mytilidae</taxon>
        <taxon>Mytilinae</taxon>
        <taxon>Mytilus</taxon>
    </lineage>
</organism>
<gene>
    <name evidence="3" type="ORF">MGAL_10B067296</name>
</gene>
<sequence>MWNSILPAIFCFLIFFESVDASNCPDDDSSLKLWSDSSTWANAGLAIPTTTSDVKIKDGMNVKLDIDVDVNSITVETNGRLVWDSGKETIVKTRYIYVKGTIEIGSEDCKFKAKTEIILKGTRNEVADKVGCGQKFICVAAGGTLELHGEDKLSWTKLDKTVNPLKIGDGMYYQHQGTATARNDWRKGLRVYAFDATSKSVIKESAFYLSGENSVYTFRDLERFGPFIDSIADGSIVAIALLRQLVGTSDLTDIYAKMESLGAKLIRTIDSDDAYAFIATKGDTNSAIEDINKSGYEQHSATVTMDFINLNLQIKVLSQVNTGSRAFHLSKVDFTMYNYDQANPVIDLVDNAQGWHKGKIT</sequence>
<dbReference type="SMART" id="SM01225">
    <property type="entry name" value="G8"/>
    <property type="match status" value="1"/>
</dbReference>
<dbReference type="InterPro" id="IPR039477">
    <property type="entry name" value="ILEI/PANDER_dom"/>
</dbReference>
<dbReference type="InterPro" id="IPR019316">
    <property type="entry name" value="G8_domain"/>
</dbReference>
<dbReference type="Pfam" id="PF15711">
    <property type="entry name" value="ILEI"/>
    <property type="match status" value="1"/>
</dbReference>
<dbReference type="OrthoDB" id="120976at2759"/>
<keyword evidence="1" id="KW-0732">Signal</keyword>
<proteinExistence type="predicted"/>
<accession>A0A8B6BZU4</accession>
<evidence type="ECO:0000313" key="3">
    <source>
        <dbReference type="EMBL" id="VDH98252.1"/>
    </source>
</evidence>
<dbReference type="AlphaFoldDB" id="A0A8B6BZU4"/>